<gene>
    <name evidence="1" type="ORF">GCM10009765_38700</name>
</gene>
<accession>A0ABN2HD79</accession>
<comment type="caution">
    <text evidence="1">The sequence shown here is derived from an EMBL/GenBank/DDBJ whole genome shotgun (WGS) entry which is preliminary data.</text>
</comment>
<proteinExistence type="predicted"/>
<evidence type="ECO:0000313" key="2">
    <source>
        <dbReference type="Proteomes" id="UP001500618"/>
    </source>
</evidence>
<dbReference type="Proteomes" id="UP001500618">
    <property type="component" value="Unassembled WGS sequence"/>
</dbReference>
<dbReference type="Gene3D" id="1.10.357.10">
    <property type="entry name" value="Tetracycline Repressor, domain 2"/>
    <property type="match status" value="1"/>
</dbReference>
<evidence type="ECO:0008006" key="3">
    <source>
        <dbReference type="Google" id="ProtNLM"/>
    </source>
</evidence>
<dbReference type="InterPro" id="IPR036271">
    <property type="entry name" value="Tet_transcr_reg_TetR-rel_C_sf"/>
</dbReference>
<dbReference type="RefSeq" id="WP_344311630.1">
    <property type="nucleotide sequence ID" value="NZ_BAAANY010000013.1"/>
</dbReference>
<reference evidence="1 2" key="1">
    <citation type="journal article" date="2019" name="Int. J. Syst. Evol. Microbiol.">
        <title>The Global Catalogue of Microorganisms (GCM) 10K type strain sequencing project: providing services to taxonomists for standard genome sequencing and annotation.</title>
        <authorList>
            <consortium name="The Broad Institute Genomics Platform"/>
            <consortium name="The Broad Institute Genome Sequencing Center for Infectious Disease"/>
            <person name="Wu L."/>
            <person name="Ma J."/>
        </authorList>
    </citation>
    <scope>NUCLEOTIDE SEQUENCE [LARGE SCALE GENOMIC DNA]</scope>
    <source>
        <strain evidence="1 2">JCM 14718</strain>
    </source>
</reference>
<sequence>MGRVEGGPDGVRCLGWIAQLSAVVAPDHFAGRADGRRVRGQLGAVVGGGEQVGTEVAWFDAHPELTRALSRATLQSGALLRPDYYATSDLFSAAIEVGQQRGEIRPDVDPRAVGRLLIDGYLGVVYRWAVEDAAPSPERDFVQTVDLVVEGIRTRPA</sequence>
<protein>
    <recommendedName>
        <fullName evidence="3">Tetracyclin repressor-like C-terminal domain-containing protein</fullName>
    </recommendedName>
</protein>
<evidence type="ECO:0000313" key="1">
    <source>
        <dbReference type="EMBL" id="GAA1685667.1"/>
    </source>
</evidence>
<name>A0ABN2HD79_9ACTN</name>
<dbReference type="EMBL" id="BAAANY010000013">
    <property type="protein sequence ID" value="GAA1685667.1"/>
    <property type="molecule type" value="Genomic_DNA"/>
</dbReference>
<organism evidence="1 2">
    <name type="scientific">Fodinicola feengrottensis</name>
    <dbReference type="NCBI Taxonomy" id="435914"/>
    <lineage>
        <taxon>Bacteria</taxon>
        <taxon>Bacillati</taxon>
        <taxon>Actinomycetota</taxon>
        <taxon>Actinomycetes</taxon>
        <taxon>Mycobacteriales</taxon>
        <taxon>Fodinicola</taxon>
    </lineage>
</organism>
<keyword evidence="2" id="KW-1185">Reference proteome</keyword>
<dbReference type="SUPFAM" id="SSF48498">
    <property type="entry name" value="Tetracyclin repressor-like, C-terminal domain"/>
    <property type="match status" value="1"/>
</dbReference>